<dbReference type="GO" id="GO:0003677">
    <property type="term" value="F:DNA binding"/>
    <property type="evidence" value="ECO:0007669"/>
    <property type="project" value="InterPro"/>
</dbReference>
<dbReference type="AlphaFoldDB" id="A0A432YMS5"/>
<dbReference type="Gene3D" id="2.30.30.110">
    <property type="match status" value="1"/>
</dbReference>
<dbReference type="RefSeq" id="WP_126752686.1">
    <property type="nucleotide sequence ID" value="NZ_JBHUMT010000016.1"/>
</dbReference>
<dbReference type="GO" id="GO:0004521">
    <property type="term" value="F:RNA endonuclease activity"/>
    <property type="evidence" value="ECO:0007669"/>
    <property type="project" value="TreeGrafter"/>
</dbReference>
<proteinExistence type="predicted"/>
<dbReference type="SUPFAM" id="SSF50118">
    <property type="entry name" value="Cell growth inhibitor/plasmid maintenance toxic component"/>
    <property type="match status" value="1"/>
</dbReference>
<sequence length="114" mass="12634">MKVFDRGDIVRVDLNPTRGREQQGDFRPCLVISTRTFNQLGLHWLLPITQGNNIARYQGFAVTLMGAGTVTQGVILTNAIRAMDLNVRRSEKVEQVPNSVIAEVKAKVEAILEG</sequence>
<dbReference type="PANTHER" id="PTHR33988">
    <property type="entry name" value="ENDORIBONUCLEASE MAZF-RELATED"/>
    <property type="match status" value="1"/>
</dbReference>
<dbReference type="PANTHER" id="PTHR33988:SF3">
    <property type="entry name" value="ENDORIBONUCLEASE TOXIN CHPB-RELATED"/>
    <property type="match status" value="1"/>
</dbReference>
<dbReference type="InterPro" id="IPR011067">
    <property type="entry name" value="Plasmid_toxin/cell-grow_inhib"/>
</dbReference>
<dbReference type="GO" id="GO:0006402">
    <property type="term" value="P:mRNA catabolic process"/>
    <property type="evidence" value="ECO:0007669"/>
    <property type="project" value="TreeGrafter"/>
</dbReference>
<dbReference type="EMBL" id="PIQA01000012">
    <property type="protein sequence ID" value="RUO62287.1"/>
    <property type="molecule type" value="Genomic_DNA"/>
</dbReference>
<accession>A0A432YMS5</accession>
<dbReference type="GO" id="GO:0016075">
    <property type="term" value="P:rRNA catabolic process"/>
    <property type="evidence" value="ECO:0007669"/>
    <property type="project" value="TreeGrafter"/>
</dbReference>
<name>A0A432YMS5_9GAMM</name>
<dbReference type="InterPro" id="IPR003477">
    <property type="entry name" value="PemK-like"/>
</dbReference>
<dbReference type="Proteomes" id="UP000288361">
    <property type="component" value="Unassembled WGS sequence"/>
</dbReference>
<evidence type="ECO:0000313" key="1">
    <source>
        <dbReference type="EMBL" id="RUO62287.1"/>
    </source>
</evidence>
<evidence type="ECO:0000313" key="2">
    <source>
        <dbReference type="Proteomes" id="UP000288361"/>
    </source>
</evidence>
<gene>
    <name evidence="1" type="ORF">CWI73_10160</name>
</gene>
<dbReference type="NCBIfam" id="NF007320">
    <property type="entry name" value="PRK09812.1"/>
    <property type="match status" value="1"/>
</dbReference>
<comment type="caution">
    <text evidence="1">The sequence shown here is derived from an EMBL/GenBank/DDBJ whole genome shotgun (WGS) entry which is preliminary data.</text>
</comment>
<reference evidence="1 2" key="1">
    <citation type="journal article" date="2011" name="Front. Microbiol.">
        <title>Genomic signatures of strain selection and enhancement in Bacillus atrophaeus var. globigii, a historical biowarfare simulant.</title>
        <authorList>
            <person name="Gibbons H.S."/>
            <person name="Broomall S.M."/>
            <person name="McNew L.A."/>
            <person name="Daligault H."/>
            <person name="Chapman C."/>
            <person name="Bruce D."/>
            <person name="Karavis M."/>
            <person name="Krepps M."/>
            <person name="McGregor P.A."/>
            <person name="Hong C."/>
            <person name="Park K.H."/>
            <person name="Akmal A."/>
            <person name="Feldman A."/>
            <person name="Lin J.S."/>
            <person name="Chang W.E."/>
            <person name="Higgs B.W."/>
            <person name="Demirev P."/>
            <person name="Lindquist J."/>
            <person name="Liem A."/>
            <person name="Fochler E."/>
            <person name="Read T.D."/>
            <person name="Tapia R."/>
            <person name="Johnson S."/>
            <person name="Bishop-Lilly K.A."/>
            <person name="Detter C."/>
            <person name="Han C."/>
            <person name="Sozhamannan S."/>
            <person name="Rosenzweig C.N."/>
            <person name="Skowronski E.W."/>
        </authorList>
    </citation>
    <scope>NUCLEOTIDE SEQUENCE [LARGE SCALE GENOMIC DNA]</scope>
    <source>
        <strain evidence="1 2">TPS4-2</strain>
    </source>
</reference>
<protein>
    <submittedName>
        <fullName evidence="1">Toxin ChpB</fullName>
    </submittedName>
</protein>
<dbReference type="Pfam" id="PF02452">
    <property type="entry name" value="PemK_toxin"/>
    <property type="match status" value="1"/>
</dbReference>
<organism evidence="1 2">
    <name type="scientific">Idiomarina piscisalsi</name>
    <dbReference type="NCBI Taxonomy" id="1096243"/>
    <lineage>
        <taxon>Bacteria</taxon>
        <taxon>Pseudomonadati</taxon>
        <taxon>Pseudomonadota</taxon>
        <taxon>Gammaproteobacteria</taxon>
        <taxon>Alteromonadales</taxon>
        <taxon>Idiomarinaceae</taxon>
        <taxon>Idiomarina</taxon>
    </lineage>
</organism>